<feature type="domain" description="Pvc16 N-terminal" evidence="1">
    <location>
        <begin position="35"/>
        <end position="166"/>
    </location>
</feature>
<organism evidence="2 3">
    <name type="scientific">Bacteroides fragilis</name>
    <dbReference type="NCBI Taxonomy" id="817"/>
    <lineage>
        <taxon>Bacteria</taxon>
        <taxon>Pseudomonadati</taxon>
        <taxon>Bacteroidota</taxon>
        <taxon>Bacteroidia</taxon>
        <taxon>Bacteroidales</taxon>
        <taxon>Bacteroidaceae</taxon>
        <taxon>Bacteroides</taxon>
    </lineage>
</organism>
<gene>
    <name evidence="2" type="ORF">AC094_34560</name>
</gene>
<sequence length="176" mass="19538">MIKRILTCYAGRLNEYLSRLHHQPEGLVEAGFVGNGSEEKPNKMVVSLFGIEREISGGISAPVQRTAEGYTRTSPPLLLNLNVMLAAVYDERRYAESLSVLSDTLKFIQSVPRFEVEEMTYTVEIVTLSPQDLNNVWTLLGGQYYPSVVCKIRRLVIDAEEITSGGSIAKGPVIDM</sequence>
<protein>
    <recommendedName>
        <fullName evidence="1">Pvc16 N-terminal domain-containing protein</fullName>
    </recommendedName>
</protein>
<reference evidence="2 3" key="1">
    <citation type="journal article" date="2016" name="PLoS ONE">
        <title>Genomic Diversity of Enterotoxigenic Strains of Bacteroides fragilis.</title>
        <authorList>
            <person name="Pierce J.V."/>
            <person name="Bernstein H.D."/>
        </authorList>
    </citation>
    <scope>NUCLEOTIDE SEQUENCE [LARGE SCALE GENOMIC DNA]</scope>
    <source>
        <strain evidence="2 3">20793-3</strain>
    </source>
</reference>
<evidence type="ECO:0000313" key="2">
    <source>
        <dbReference type="EMBL" id="OCR29027.1"/>
    </source>
</evidence>
<evidence type="ECO:0000259" key="1">
    <source>
        <dbReference type="Pfam" id="PF14065"/>
    </source>
</evidence>
<dbReference type="Proteomes" id="UP000093197">
    <property type="component" value="Unassembled WGS sequence"/>
</dbReference>
<evidence type="ECO:0000313" key="3">
    <source>
        <dbReference type="Proteomes" id="UP000093197"/>
    </source>
</evidence>
<dbReference type="Pfam" id="PF14065">
    <property type="entry name" value="Pvc16_N"/>
    <property type="match status" value="1"/>
</dbReference>
<dbReference type="RefSeq" id="WP_066403393.1">
    <property type="nucleotide sequence ID" value="NZ_LIDT01000035.1"/>
</dbReference>
<dbReference type="EMBL" id="LIDT01000035">
    <property type="protein sequence ID" value="OCR29027.1"/>
    <property type="molecule type" value="Genomic_DNA"/>
</dbReference>
<comment type="caution">
    <text evidence="2">The sequence shown here is derived from an EMBL/GenBank/DDBJ whole genome shotgun (WGS) entry which is preliminary data.</text>
</comment>
<name>A0A853PSC1_BACFG</name>
<dbReference type="AlphaFoldDB" id="A0A853PSC1"/>
<accession>A0A853PSC1</accession>
<proteinExistence type="predicted"/>
<dbReference type="InterPro" id="IPR025351">
    <property type="entry name" value="Pvc16_N"/>
</dbReference>